<keyword evidence="2" id="KW-1185">Reference proteome</keyword>
<dbReference type="AlphaFoldDB" id="A0A370DRJ5"/>
<gene>
    <name evidence="1" type="ORF">DIZ78_07730</name>
</gene>
<accession>A0A370DRJ5</accession>
<name>A0A370DRJ5_9GAMM</name>
<dbReference type="EMBL" id="QFXE01000008">
    <property type="protein sequence ID" value="RDH86771.1"/>
    <property type="molecule type" value="Genomic_DNA"/>
</dbReference>
<evidence type="ECO:0000313" key="1">
    <source>
        <dbReference type="EMBL" id="RDH86771.1"/>
    </source>
</evidence>
<proteinExistence type="predicted"/>
<evidence type="ECO:0000313" key="2">
    <source>
        <dbReference type="Proteomes" id="UP000254771"/>
    </source>
</evidence>
<reference evidence="1 2" key="1">
    <citation type="journal article" date="2018" name="ISME J.">
        <title>Endosymbiont genomes yield clues of tubeworm success.</title>
        <authorList>
            <person name="Li Y."/>
            <person name="Liles M.R."/>
            <person name="Halanych K.M."/>
        </authorList>
    </citation>
    <scope>NUCLEOTIDE SEQUENCE [LARGE SCALE GENOMIC DNA]</scope>
    <source>
        <strain evidence="1">A1462</strain>
    </source>
</reference>
<organism evidence="1 2">
    <name type="scientific">endosymbiont of Escarpia spicata</name>
    <dbReference type="NCBI Taxonomy" id="2200908"/>
    <lineage>
        <taxon>Bacteria</taxon>
        <taxon>Pseudomonadati</taxon>
        <taxon>Pseudomonadota</taxon>
        <taxon>Gammaproteobacteria</taxon>
        <taxon>sulfur-oxidizing symbionts</taxon>
    </lineage>
</organism>
<sequence length="337" mass="38545">MPRHFRTLRLDLPAEAKPWNTVRENATKNIHCFLTHAPYLRDILLGKPIRNELFPPGGIIPRPMPSTDTSILDPAQASCAHLVAPLESPPKDFPQDLQTYMGRLRQSCMEEQAFDEQPCFILARADLWELGFKPDIGSPFLRIGDHLRTYLLWDDGGLWEQEKWPVGQDERLDAAWRGSGWLANRIATGDTYPFTGLEEQLDHSLDALVAQEPNNDPEQLHRQLLRILCGYLPKVKPDGERNRTPYPNDPYLDPGAPKPFTGLVALDRFELMLLLDGWLTPWRHKEGWHIQPGSLALLYWAARRMDYAHSGSPEAFISHYDWSAEAWFGGHLNLEQS</sequence>
<protein>
    <submittedName>
        <fullName evidence="1">Uncharacterized protein</fullName>
    </submittedName>
</protein>
<comment type="caution">
    <text evidence="1">The sequence shown here is derived from an EMBL/GenBank/DDBJ whole genome shotgun (WGS) entry which is preliminary data.</text>
</comment>
<dbReference type="Proteomes" id="UP000254771">
    <property type="component" value="Unassembled WGS sequence"/>
</dbReference>